<proteinExistence type="inferred from homology"/>
<reference evidence="10" key="1">
    <citation type="submission" date="2018-05" db="EMBL/GenBank/DDBJ databases">
        <authorList>
            <person name="Lanie J.A."/>
            <person name="Ng W.-L."/>
            <person name="Kazmierczak K.M."/>
            <person name="Andrzejewski T.M."/>
            <person name="Davidsen T.M."/>
            <person name="Wayne K.J."/>
            <person name="Tettelin H."/>
            <person name="Glass J.I."/>
            <person name="Rusch D."/>
            <person name="Podicherti R."/>
            <person name="Tsui H.-C.T."/>
            <person name="Winkler M.E."/>
        </authorList>
    </citation>
    <scope>NUCLEOTIDE SEQUENCE</scope>
</reference>
<comment type="subcellular location">
    <subcellularLocation>
        <location evidence="1">Cytoplasm</location>
    </subcellularLocation>
</comment>
<dbReference type="GO" id="GO:0006302">
    <property type="term" value="P:double-strand break repair"/>
    <property type="evidence" value="ECO:0007669"/>
    <property type="project" value="TreeGrafter"/>
</dbReference>
<dbReference type="PROSITE" id="PS00617">
    <property type="entry name" value="RECF_1"/>
    <property type="match status" value="1"/>
</dbReference>
<evidence type="ECO:0000256" key="2">
    <source>
        <dbReference type="ARBA" id="ARBA00008016"/>
    </source>
</evidence>
<keyword evidence="6" id="KW-0547">Nucleotide-binding</keyword>
<dbReference type="Gene3D" id="3.40.50.300">
    <property type="entry name" value="P-loop containing nucleotide triphosphate hydrolases"/>
    <property type="match status" value="1"/>
</dbReference>
<feature type="domain" description="RecF/RecN/SMC N-terminal" evidence="9">
    <location>
        <begin position="24"/>
        <end position="373"/>
    </location>
</feature>
<dbReference type="InterPro" id="IPR003395">
    <property type="entry name" value="RecF/RecN/SMC_N"/>
</dbReference>
<dbReference type="InterPro" id="IPR001238">
    <property type="entry name" value="DNA-binding_RecF"/>
</dbReference>
<dbReference type="InterPro" id="IPR027417">
    <property type="entry name" value="P-loop_NTPase"/>
</dbReference>
<dbReference type="GO" id="GO:0000731">
    <property type="term" value="P:DNA synthesis involved in DNA repair"/>
    <property type="evidence" value="ECO:0007669"/>
    <property type="project" value="TreeGrafter"/>
</dbReference>
<evidence type="ECO:0000259" key="9">
    <source>
        <dbReference type="Pfam" id="PF02463"/>
    </source>
</evidence>
<dbReference type="GO" id="GO:0006260">
    <property type="term" value="P:DNA replication"/>
    <property type="evidence" value="ECO:0007669"/>
    <property type="project" value="UniProtKB-KW"/>
</dbReference>
<dbReference type="InterPro" id="IPR042174">
    <property type="entry name" value="RecF_2"/>
</dbReference>
<evidence type="ECO:0000256" key="1">
    <source>
        <dbReference type="ARBA" id="ARBA00004496"/>
    </source>
</evidence>
<dbReference type="GO" id="GO:0005737">
    <property type="term" value="C:cytoplasm"/>
    <property type="evidence" value="ECO:0007669"/>
    <property type="project" value="UniProtKB-SubCell"/>
</dbReference>
<dbReference type="GO" id="GO:0005524">
    <property type="term" value="F:ATP binding"/>
    <property type="evidence" value="ECO:0007669"/>
    <property type="project" value="UniProtKB-KW"/>
</dbReference>
<keyword evidence="5" id="KW-0235">DNA replication</keyword>
<evidence type="ECO:0000313" key="10">
    <source>
        <dbReference type="EMBL" id="SVA75023.1"/>
    </source>
</evidence>
<organism evidence="10">
    <name type="scientific">marine metagenome</name>
    <dbReference type="NCBI Taxonomy" id="408172"/>
    <lineage>
        <taxon>unclassified sequences</taxon>
        <taxon>metagenomes</taxon>
        <taxon>ecological metagenomes</taxon>
    </lineage>
</organism>
<dbReference type="HAMAP" id="MF_00365">
    <property type="entry name" value="RecF"/>
    <property type="match status" value="1"/>
</dbReference>
<accession>A0A381YER4</accession>
<evidence type="ECO:0000256" key="5">
    <source>
        <dbReference type="ARBA" id="ARBA00022705"/>
    </source>
</evidence>
<protein>
    <recommendedName>
        <fullName evidence="3">DNA replication and repair protein RecF</fullName>
    </recommendedName>
</protein>
<evidence type="ECO:0000256" key="7">
    <source>
        <dbReference type="ARBA" id="ARBA00022840"/>
    </source>
</evidence>
<comment type="similarity">
    <text evidence="2">Belongs to the RecF family.</text>
</comment>
<keyword evidence="8" id="KW-0238">DNA-binding</keyword>
<dbReference type="Gene3D" id="1.20.1050.90">
    <property type="entry name" value="RecF/RecN/SMC, N-terminal domain"/>
    <property type="match status" value="1"/>
</dbReference>
<evidence type="ECO:0000256" key="4">
    <source>
        <dbReference type="ARBA" id="ARBA00022490"/>
    </source>
</evidence>
<keyword evidence="4" id="KW-0963">Cytoplasm</keyword>
<keyword evidence="7" id="KW-0067">ATP-binding</keyword>
<dbReference type="PANTHER" id="PTHR32182">
    <property type="entry name" value="DNA REPLICATION AND REPAIR PROTEIN RECF"/>
    <property type="match status" value="1"/>
</dbReference>
<feature type="non-terminal residue" evidence="10">
    <location>
        <position position="393"/>
    </location>
</feature>
<dbReference type="NCBIfam" id="TIGR00611">
    <property type="entry name" value="recf"/>
    <property type="match status" value="1"/>
</dbReference>
<dbReference type="Pfam" id="PF02463">
    <property type="entry name" value="SMC_N"/>
    <property type="match status" value="1"/>
</dbReference>
<dbReference type="SUPFAM" id="SSF52540">
    <property type="entry name" value="P-loop containing nucleoside triphosphate hydrolases"/>
    <property type="match status" value="1"/>
</dbReference>
<sequence length="393" mass="43456">MSGLPIVKFLYASKAVVGGCTLHLSVLKLRLFRNLENQVLAFPPEGVVIVGANAQGKSNLLEAIYYLETFRSFRGARAEHLIAFGEDTFRVCGAVGSGNDHETGATEVAAAYEGSSRRRKVTIDGVEPPRIGDAIGHLGAVVFSPADVSIINGSPAARRRFLDIVLSLNQNGYLRALQEFRHVLGQRNAALRTNRSDAEIKAWDDPFAERAAKVMLSRHEWVRKWSEAFHGYYEAVSGGASASMTYEPKVVVDDWEEEDVYRTCLAALQAGWCRDVQRRVTVAGPHRDELRFSMREGSSEVEMREFGSGGQLRTAALALRLVEGDAVREARGGDPILLLDDAFAELDEARRERVLELMDRDRFGQVILTAPKQSDVPLQGDSLLRWGIQDGRI</sequence>
<name>A0A381YER4_9ZZZZ</name>
<evidence type="ECO:0000256" key="6">
    <source>
        <dbReference type="ARBA" id="ARBA00022741"/>
    </source>
</evidence>
<dbReference type="AlphaFoldDB" id="A0A381YER4"/>
<evidence type="ECO:0000256" key="3">
    <source>
        <dbReference type="ARBA" id="ARBA00020170"/>
    </source>
</evidence>
<evidence type="ECO:0000256" key="8">
    <source>
        <dbReference type="ARBA" id="ARBA00023125"/>
    </source>
</evidence>
<dbReference type="GO" id="GO:0003697">
    <property type="term" value="F:single-stranded DNA binding"/>
    <property type="evidence" value="ECO:0007669"/>
    <property type="project" value="InterPro"/>
</dbReference>
<dbReference type="PANTHER" id="PTHR32182:SF0">
    <property type="entry name" value="DNA REPLICATION AND REPAIR PROTEIN RECF"/>
    <property type="match status" value="1"/>
</dbReference>
<gene>
    <name evidence="10" type="ORF">METZ01_LOCUS127877</name>
</gene>
<dbReference type="EMBL" id="UINC01017965">
    <property type="protein sequence ID" value="SVA75023.1"/>
    <property type="molecule type" value="Genomic_DNA"/>
</dbReference>
<dbReference type="InterPro" id="IPR018078">
    <property type="entry name" value="DNA-binding_RecF_CS"/>
</dbReference>